<organism evidence="4">
    <name type="scientific">marine metagenome</name>
    <dbReference type="NCBI Taxonomy" id="408172"/>
    <lineage>
        <taxon>unclassified sequences</taxon>
        <taxon>metagenomes</taxon>
        <taxon>ecological metagenomes</taxon>
    </lineage>
</organism>
<comment type="similarity">
    <text evidence="1">Belongs to the SCO1/2 family.</text>
</comment>
<accession>A0A382VRT4</accession>
<protein>
    <recommendedName>
        <fullName evidence="3">Thioredoxin domain-containing protein</fullName>
    </recommendedName>
</protein>
<dbReference type="PROSITE" id="PS51257">
    <property type="entry name" value="PROKAR_LIPOPROTEIN"/>
    <property type="match status" value="1"/>
</dbReference>
<proteinExistence type="inferred from homology"/>
<evidence type="ECO:0000259" key="3">
    <source>
        <dbReference type="PROSITE" id="PS51352"/>
    </source>
</evidence>
<dbReference type="Pfam" id="PF02630">
    <property type="entry name" value="SCO1-SenC"/>
    <property type="match status" value="1"/>
</dbReference>
<keyword evidence="2" id="KW-0186">Copper</keyword>
<dbReference type="SUPFAM" id="SSF52833">
    <property type="entry name" value="Thioredoxin-like"/>
    <property type="match status" value="1"/>
</dbReference>
<evidence type="ECO:0000256" key="2">
    <source>
        <dbReference type="ARBA" id="ARBA00023008"/>
    </source>
</evidence>
<dbReference type="InterPro" id="IPR003782">
    <property type="entry name" value="SCO1/SenC"/>
</dbReference>
<dbReference type="EMBL" id="UINC01154109">
    <property type="protein sequence ID" value="SVD49202.1"/>
    <property type="molecule type" value="Genomic_DNA"/>
</dbReference>
<dbReference type="CDD" id="cd02968">
    <property type="entry name" value="SCO"/>
    <property type="match status" value="1"/>
</dbReference>
<feature type="domain" description="Thioredoxin" evidence="3">
    <location>
        <begin position="30"/>
        <end position="193"/>
    </location>
</feature>
<gene>
    <name evidence="4" type="ORF">METZ01_LOCUS402056</name>
</gene>
<reference evidence="4" key="1">
    <citation type="submission" date="2018-05" db="EMBL/GenBank/DDBJ databases">
        <authorList>
            <person name="Lanie J.A."/>
            <person name="Ng W.-L."/>
            <person name="Kazmierczak K.M."/>
            <person name="Andrzejewski T.M."/>
            <person name="Davidsen T.M."/>
            <person name="Wayne K.J."/>
            <person name="Tettelin H."/>
            <person name="Glass J.I."/>
            <person name="Rusch D."/>
            <person name="Podicherti R."/>
            <person name="Tsui H.-C.T."/>
            <person name="Winkler M.E."/>
        </authorList>
    </citation>
    <scope>NUCLEOTIDE SEQUENCE</scope>
</reference>
<dbReference type="FunFam" id="3.40.30.10:FF:000013">
    <property type="entry name" value="Blast:Protein SCO1 homolog, mitochondrial"/>
    <property type="match status" value="1"/>
</dbReference>
<dbReference type="PANTHER" id="PTHR12151">
    <property type="entry name" value="ELECTRON TRANSPORT PROTIN SCO1/SENC FAMILY MEMBER"/>
    <property type="match status" value="1"/>
</dbReference>
<evidence type="ECO:0000256" key="1">
    <source>
        <dbReference type="ARBA" id="ARBA00010996"/>
    </source>
</evidence>
<dbReference type="InterPro" id="IPR013766">
    <property type="entry name" value="Thioredoxin_domain"/>
</dbReference>
<dbReference type="Gene3D" id="3.40.30.10">
    <property type="entry name" value="Glutaredoxin"/>
    <property type="match status" value="1"/>
</dbReference>
<dbReference type="PANTHER" id="PTHR12151:SF25">
    <property type="entry name" value="LINALOOL DEHYDRATASE_ISOMERASE DOMAIN-CONTAINING PROTEIN"/>
    <property type="match status" value="1"/>
</dbReference>
<dbReference type="InterPro" id="IPR036249">
    <property type="entry name" value="Thioredoxin-like_sf"/>
</dbReference>
<dbReference type="PROSITE" id="PS51352">
    <property type="entry name" value="THIOREDOXIN_2"/>
    <property type="match status" value="1"/>
</dbReference>
<sequence>MLKKHQFLSTFLFLFIFGCRFGMLQAEVLPVYDTLGGDFEMDSTLGKTVNLKDFEGKLLLIYFGYTSCPDVCPTTLTVIKQAVQKLDPKNELIQVLFISVDPERDSLEKMKTYLEFFNPGFVGLHAPFEEVQQVAKKFGSFFMKDEVNKSAIGYLVTHTGYVYLMDRKARIRKMFSSKVDTPEMIETVNLLLKP</sequence>
<dbReference type="AlphaFoldDB" id="A0A382VRT4"/>
<name>A0A382VRT4_9ZZZZ</name>
<evidence type="ECO:0000313" key="4">
    <source>
        <dbReference type="EMBL" id="SVD49202.1"/>
    </source>
</evidence>